<keyword evidence="3" id="KW-0805">Transcription regulation</keyword>
<feature type="region of interest" description="Disordered" evidence="6">
    <location>
        <begin position="329"/>
        <end position="380"/>
    </location>
</feature>
<dbReference type="SMART" id="SM01401">
    <property type="entry name" value="Sds3"/>
    <property type="match status" value="1"/>
</dbReference>
<evidence type="ECO:0000256" key="1">
    <source>
        <dbReference type="ARBA" id="ARBA00004123"/>
    </source>
</evidence>
<feature type="compositionally biased region" description="Low complexity" evidence="6">
    <location>
        <begin position="602"/>
        <end position="615"/>
    </location>
</feature>
<dbReference type="STRING" id="5288.A0A5C5FX79"/>
<feature type="compositionally biased region" description="Basic and acidic residues" evidence="6">
    <location>
        <begin position="183"/>
        <end position="211"/>
    </location>
</feature>
<keyword evidence="2" id="KW-0678">Repressor</keyword>
<dbReference type="GO" id="GO:0010468">
    <property type="term" value="P:regulation of gene expression"/>
    <property type="evidence" value="ECO:0007669"/>
    <property type="project" value="UniProtKB-ARBA"/>
</dbReference>
<evidence type="ECO:0000313" key="7">
    <source>
        <dbReference type="EMBL" id="TNY20896.1"/>
    </source>
</evidence>
<feature type="compositionally biased region" description="Basic residues" evidence="6">
    <location>
        <begin position="41"/>
        <end position="52"/>
    </location>
</feature>
<comment type="caution">
    <text evidence="7">The sequence shown here is derived from an EMBL/GenBank/DDBJ whole genome shotgun (WGS) entry which is preliminary data.</text>
</comment>
<evidence type="ECO:0000256" key="3">
    <source>
        <dbReference type="ARBA" id="ARBA00023015"/>
    </source>
</evidence>
<organism evidence="7 8">
    <name type="scientific">Rhodotorula diobovata</name>
    <dbReference type="NCBI Taxonomy" id="5288"/>
    <lineage>
        <taxon>Eukaryota</taxon>
        <taxon>Fungi</taxon>
        <taxon>Dikarya</taxon>
        <taxon>Basidiomycota</taxon>
        <taxon>Pucciniomycotina</taxon>
        <taxon>Microbotryomycetes</taxon>
        <taxon>Sporidiobolales</taxon>
        <taxon>Sporidiobolaceae</taxon>
        <taxon>Rhodotorula</taxon>
    </lineage>
</organism>
<evidence type="ECO:0000256" key="6">
    <source>
        <dbReference type="SAM" id="MobiDB-lite"/>
    </source>
</evidence>
<evidence type="ECO:0000256" key="5">
    <source>
        <dbReference type="ARBA" id="ARBA00023242"/>
    </source>
</evidence>
<proteinExistence type="predicted"/>
<feature type="region of interest" description="Disordered" evidence="6">
    <location>
        <begin position="547"/>
        <end position="623"/>
    </location>
</feature>
<feature type="compositionally biased region" description="Acidic residues" evidence="6">
    <location>
        <begin position="65"/>
        <end position="82"/>
    </location>
</feature>
<accession>A0A5C5FX79</accession>
<dbReference type="AlphaFoldDB" id="A0A5C5FX79"/>
<name>A0A5C5FX79_9BASI</name>
<keyword evidence="5" id="KW-0539">Nucleus</keyword>
<keyword evidence="8" id="KW-1185">Reference proteome</keyword>
<dbReference type="Proteomes" id="UP000311382">
    <property type="component" value="Unassembled WGS sequence"/>
</dbReference>
<evidence type="ECO:0000313" key="8">
    <source>
        <dbReference type="Proteomes" id="UP000311382"/>
    </source>
</evidence>
<dbReference type="Pfam" id="PF08598">
    <property type="entry name" value="Sds3"/>
    <property type="match status" value="1"/>
</dbReference>
<feature type="region of interest" description="Disordered" evidence="6">
    <location>
        <begin position="1"/>
        <end position="84"/>
    </location>
</feature>
<feature type="region of interest" description="Disordered" evidence="6">
    <location>
        <begin position="183"/>
        <end position="226"/>
    </location>
</feature>
<feature type="compositionally biased region" description="Low complexity" evidence="6">
    <location>
        <begin position="488"/>
        <end position="510"/>
    </location>
</feature>
<feature type="region of interest" description="Disordered" evidence="6">
    <location>
        <begin position="394"/>
        <end position="432"/>
    </location>
</feature>
<evidence type="ECO:0000256" key="4">
    <source>
        <dbReference type="ARBA" id="ARBA00023163"/>
    </source>
</evidence>
<reference evidence="7 8" key="1">
    <citation type="submission" date="2019-03" db="EMBL/GenBank/DDBJ databases">
        <title>Rhodosporidium diobovatum UCD-FST 08-225 genome sequencing, assembly, and annotation.</title>
        <authorList>
            <person name="Fakankun I.U."/>
            <person name="Fristensky B."/>
            <person name="Levin D.B."/>
        </authorList>
    </citation>
    <scope>NUCLEOTIDE SEQUENCE [LARGE SCALE GENOMIC DNA]</scope>
    <source>
        <strain evidence="7 8">UCD-FST 08-225</strain>
    </source>
</reference>
<evidence type="ECO:0000256" key="2">
    <source>
        <dbReference type="ARBA" id="ARBA00022491"/>
    </source>
</evidence>
<dbReference type="PANTHER" id="PTHR21964">
    <property type="entry name" value="BREAST CANCER METASTASIS-SUPPRESSOR 1"/>
    <property type="match status" value="1"/>
</dbReference>
<dbReference type="GO" id="GO:0005654">
    <property type="term" value="C:nucleoplasm"/>
    <property type="evidence" value="ECO:0007669"/>
    <property type="project" value="UniProtKB-ARBA"/>
</dbReference>
<sequence length="623" mass="67374">MEGVEADESQPAVTDDHVEAAVEEAEEEQRPAPPPSAKKGAIGKKGGKKGKGKEKAAPPPADDGHGEDDEAAEGEEEEDTSDDAFMRKRAEAMEALTKIEISFARLRDMLYLERLADVERERLAIETGSHPELVHLTQLIELRRNRKLELARLWRDGLENAYQVQFTDREHANWNSWQDDRSRERTRMLDEANSKRRRLEREKRVLERPQDDSLASMLAPRPPPVVPLHHRRRVGFDAEPLDDSEIAWSLRHPDVRVDASVRGLDDESTYGDLERMGLREPIRHPLYPYDAVYAHPSASYADTRGAHLGYPYGGGYEGAAHAMQQHQAFPSSFGSLPPLPQHQRVESGPPRPPSNPRLAQGFPAELGGGQPGYPVTSRAYGSTYPQTYAEIDAWQQQQHQQHQHQPRHGTFDDERRRRTTSAGGSLGPGRSHESLDAVAAHRQNGYAPATSAGAAQDGDPTGGRTTPTHATAAAKARFTLDEHMNTRSPKGPASTSSAASSASKAPASSGTTAASTSAAAAAAARGPAFMAIPTIPPFDRNRHEQTIRARAAAAAAGGSGGSSPAPPVLPPLKQHPTPTAAPLFAQSTPASQHTQPPPPQQAPSSQAQGQGSFPAYAVPQRAA</sequence>
<dbReference type="Gene3D" id="1.20.5.1500">
    <property type="match status" value="1"/>
</dbReference>
<dbReference type="EMBL" id="SOZI01000055">
    <property type="protein sequence ID" value="TNY20896.1"/>
    <property type="molecule type" value="Genomic_DNA"/>
</dbReference>
<feature type="region of interest" description="Disordered" evidence="6">
    <location>
        <begin position="448"/>
        <end position="510"/>
    </location>
</feature>
<gene>
    <name evidence="7" type="ORF">DMC30DRAFT_230142</name>
</gene>
<dbReference type="OrthoDB" id="20886at2759"/>
<comment type="subcellular location">
    <subcellularLocation>
        <location evidence="1">Nucleus</location>
    </subcellularLocation>
</comment>
<keyword evidence="4" id="KW-0804">Transcription</keyword>
<dbReference type="InterPro" id="IPR013907">
    <property type="entry name" value="Sds3"/>
</dbReference>
<feature type="compositionally biased region" description="Low complexity" evidence="6">
    <location>
        <begin position="457"/>
        <end position="477"/>
    </location>
</feature>
<protein>
    <submittedName>
        <fullName evidence="7">Sds3-like-domain-containing protein</fullName>
    </submittedName>
</protein>